<dbReference type="AlphaFoldDB" id="A0A1J0ABV9"/>
<dbReference type="Pfam" id="PF05698">
    <property type="entry name" value="Trigger_C"/>
    <property type="match status" value="1"/>
</dbReference>
<dbReference type="KEGG" id="glt:GlitD10_1098"/>
<dbReference type="GO" id="GO:0051083">
    <property type="term" value="P:'de novo' cotranslational protein folding"/>
    <property type="evidence" value="ECO:0007669"/>
    <property type="project" value="TreeGrafter"/>
</dbReference>
<keyword evidence="16" id="KW-1185">Reference proteome</keyword>
<feature type="domain" description="Trigger factor C-terminal" evidence="14">
    <location>
        <begin position="275"/>
        <end position="416"/>
    </location>
</feature>
<accession>A0A1J0ABV9</accession>
<name>A0A1J0ABV9_9CYAN</name>
<dbReference type="OrthoDB" id="9767721at2"/>
<keyword evidence="7 12" id="KW-0143">Chaperone</keyword>
<comment type="subcellular location">
    <subcellularLocation>
        <location evidence="12">Cytoplasm</location>
    </subcellularLocation>
    <text evidence="12">About half TF is bound to the ribosome near the polypeptide exit tunnel while the other half is free in the cytoplasm.</text>
</comment>
<comment type="catalytic activity">
    <reaction evidence="1 12">
        <text>[protein]-peptidylproline (omega=180) = [protein]-peptidylproline (omega=0)</text>
        <dbReference type="Rhea" id="RHEA:16237"/>
        <dbReference type="Rhea" id="RHEA-COMP:10747"/>
        <dbReference type="Rhea" id="RHEA-COMP:10748"/>
        <dbReference type="ChEBI" id="CHEBI:83833"/>
        <dbReference type="ChEBI" id="CHEBI:83834"/>
        <dbReference type="EC" id="5.2.1.8"/>
    </reaction>
</comment>
<keyword evidence="8 12" id="KW-0413">Isomerase</keyword>
<keyword evidence="6 12" id="KW-0697">Rotamase</keyword>
<dbReference type="EMBL" id="CP017675">
    <property type="protein sequence ID" value="APB33418.1"/>
    <property type="molecule type" value="Genomic_DNA"/>
</dbReference>
<dbReference type="GO" id="GO:0003755">
    <property type="term" value="F:peptidyl-prolyl cis-trans isomerase activity"/>
    <property type="evidence" value="ECO:0007669"/>
    <property type="project" value="UniProtKB-UniRule"/>
</dbReference>
<dbReference type="Pfam" id="PF05697">
    <property type="entry name" value="Trigger_N"/>
    <property type="match status" value="1"/>
</dbReference>
<comment type="similarity">
    <text evidence="2 12">Belongs to the FKBP-type PPIase family. Tig subfamily.</text>
</comment>
<dbReference type="SUPFAM" id="SSF102735">
    <property type="entry name" value="Trigger factor ribosome-binding domain"/>
    <property type="match status" value="1"/>
</dbReference>
<evidence type="ECO:0000256" key="1">
    <source>
        <dbReference type="ARBA" id="ARBA00000971"/>
    </source>
</evidence>
<dbReference type="GO" id="GO:0015031">
    <property type="term" value="P:protein transport"/>
    <property type="evidence" value="ECO:0007669"/>
    <property type="project" value="UniProtKB-UniRule"/>
</dbReference>
<dbReference type="PANTHER" id="PTHR30560">
    <property type="entry name" value="TRIGGER FACTOR CHAPERONE AND PEPTIDYL-PROLYL CIS/TRANS ISOMERASE"/>
    <property type="match status" value="1"/>
</dbReference>
<protein>
    <recommendedName>
        <fullName evidence="4 12">Trigger factor</fullName>
        <shortName evidence="12">TF</shortName>
        <ecNumber evidence="3 12">5.2.1.8</ecNumber>
    </recommendedName>
    <alternativeName>
        <fullName evidence="11 12">PPIase</fullName>
    </alternativeName>
</protein>
<evidence type="ECO:0000259" key="13">
    <source>
        <dbReference type="Pfam" id="PF05697"/>
    </source>
</evidence>
<evidence type="ECO:0000256" key="3">
    <source>
        <dbReference type="ARBA" id="ARBA00013194"/>
    </source>
</evidence>
<dbReference type="InterPro" id="IPR008880">
    <property type="entry name" value="Trigger_fac_C"/>
</dbReference>
<keyword evidence="12" id="KW-0963">Cytoplasm</keyword>
<evidence type="ECO:0000256" key="8">
    <source>
        <dbReference type="ARBA" id="ARBA00023235"/>
    </source>
</evidence>
<dbReference type="InterPro" id="IPR008881">
    <property type="entry name" value="Trigger_fac_ribosome-bd_bac"/>
</dbReference>
<evidence type="ECO:0000256" key="9">
    <source>
        <dbReference type="ARBA" id="ARBA00023306"/>
    </source>
</evidence>
<gene>
    <name evidence="12 15" type="primary">tig</name>
    <name evidence="15" type="ORF">GlitD10_1098</name>
</gene>
<dbReference type="GO" id="GO:0043335">
    <property type="term" value="P:protein unfolding"/>
    <property type="evidence" value="ECO:0007669"/>
    <property type="project" value="TreeGrafter"/>
</dbReference>
<dbReference type="RefSeq" id="WP_071454006.1">
    <property type="nucleotide sequence ID" value="NZ_CP017675.1"/>
</dbReference>
<evidence type="ECO:0000256" key="6">
    <source>
        <dbReference type="ARBA" id="ARBA00023110"/>
    </source>
</evidence>
<keyword evidence="9 12" id="KW-0131">Cell cycle</keyword>
<evidence type="ECO:0000256" key="7">
    <source>
        <dbReference type="ARBA" id="ARBA00023186"/>
    </source>
</evidence>
<dbReference type="Proteomes" id="UP000180235">
    <property type="component" value="Chromosome"/>
</dbReference>
<dbReference type="HAMAP" id="MF_00303">
    <property type="entry name" value="Trigger_factor_Tig"/>
    <property type="match status" value="1"/>
</dbReference>
<dbReference type="InterPro" id="IPR046357">
    <property type="entry name" value="PPIase_dom_sf"/>
</dbReference>
<sequence length="497" mass="55644">MKITQESLPKSQLGLRVEIPTEEVAKRHEQVFKKILKNVRLPGFRQGKVPPHILRQYVGDSSIRASVVEELLETTMPQALQHIEVPTIGEPQLCDEMETLVQNYQPQQPFVFQIAIDVWPEVTLGDYQNLPIRAAKYEFDPAEVEDILQEHQMRRATLVPVERPAQAGDVAIIDLDAYRQTEQGRGEPASEFESRDMQVDIDLEAGEFYPEVIEALVGMQVGETKEVLLVTSNEFWEGDMVGQTFILELTLKELKEPELPELDDLFAQAVSDCETMEELRTFLTERQQKQATDQTQNGVEQALTDALLEITTTEVPHTLVERNLTELFNDVLNGFVRRGIEAKELNTWLTEARVQEIGQELLPVAVRQVKRVLALKAIAERENFTPDPEEITAGLALAQRTEATANLTRTELEQVVKESLRLKMAMAWLEERAQITWVSPAEFAEEIAPTEAVAEPSSEAMVVTPVASEAVAEPSSEAMVVIPVASEAVATPGESEA</sequence>
<evidence type="ECO:0000256" key="4">
    <source>
        <dbReference type="ARBA" id="ARBA00016902"/>
    </source>
</evidence>
<feature type="domain" description="Trigger factor ribosome-binding bacterial" evidence="13">
    <location>
        <begin position="1"/>
        <end position="149"/>
    </location>
</feature>
<dbReference type="GO" id="GO:0051301">
    <property type="term" value="P:cell division"/>
    <property type="evidence" value="ECO:0007669"/>
    <property type="project" value="UniProtKB-KW"/>
</dbReference>
<dbReference type="InterPro" id="IPR036611">
    <property type="entry name" value="Trigger_fac_ribosome-bd_sf"/>
</dbReference>
<dbReference type="InterPro" id="IPR037041">
    <property type="entry name" value="Trigger_fac_C_sf"/>
</dbReference>
<proteinExistence type="inferred from homology"/>
<comment type="domain">
    <text evidence="12">Consists of 3 domains; the N-terminus binds the ribosome, the middle domain has PPIase activity, while the C-terminus has intrinsic chaperone activity on its own.</text>
</comment>
<dbReference type="Gene3D" id="3.30.70.1050">
    <property type="entry name" value="Trigger factor ribosome-binding domain"/>
    <property type="match status" value="1"/>
</dbReference>
<dbReference type="GO" id="GO:0044183">
    <property type="term" value="F:protein folding chaperone"/>
    <property type="evidence" value="ECO:0007669"/>
    <property type="project" value="TreeGrafter"/>
</dbReference>
<dbReference type="InterPro" id="IPR027304">
    <property type="entry name" value="Trigger_fact/SurA_dom_sf"/>
</dbReference>
<comment type="function">
    <text evidence="10 12">Involved in protein export. Acts as a chaperone by maintaining the newly synthesized protein in an open conformation. Functions as a peptidyl-prolyl cis-trans isomerase.</text>
</comment>
<dbReference type="SUPFAM" id="SSF109998">
    <property type="entry name" value="Triger factor/SurA peptide-binding domain-like"/>
    <property type="match status" value="1"/>
</dbReference>
<dbReference type="Gene3D" id="1.10.3120.10">
    <property type="entry name" value="Trigger factor, C-terminal domain"/>
    <property type="match status" value="1"/>
</dbReference>
<reference evidence="15 16" key="1">
    <citation type="submission" date="2016-10" db="EMBL/GenBank/DDBJ databases">
        <title>Description of Gloeomargarita lithophora gen. nov., sp. nov., a thylakoid-bearing basal-branching cyanobacterium with intracellular carbonates, and proposal for Gloeomargaritales ord. nov.</title>
        <authorList>
            <person name="Moreira D."/>
            <person name="Tavera R."/>
            <person name="Benzerara K."/>
            <person name="Skouri-Panet F."/>
            <person name="Couradeau E."/>
            <person name="Gerard E."/>
            <person name="Loussert C."/>
            <person name="Novelo E."/>
            <person name="Zivanovic Y."/>
            <person name="Lopez-Garcia P."/>
        </authorList>
    </citation>
    <scope>NUCLEOTIDE SEQUENCE [LARGE SCALE GENOMIC DNA]</scope>
    <source>
        <strain evidence="15 16">D10</strain>
    </source>
</reference>
<dbReference type="STRING" id="1188229.GlitD10_1098"/>
<evidence type="ECO:0000256" key="11">
    <source>
        <dbReference type="ARBA" id="ARBA00029986"/>
    </source>
</evidence>
<evidence type="ECO:0000256" key="2">
    <source>
        <dbReference type="ARBA" id="ARBA00005464"/>
    </source>
</evidence>
<dbReference type="EC" id="5.2.1.8" evidence="3 12"/>
<evidence type="ECO:0000259" key="14">
    <source>
        <dbReference type="Pfam" id="PF05698"/>
    </source>
</evidence>
<organism evidence="15 16">
    <name type="scientific">Gloeomargarita lithophora Alchichica-D10</name>
    <dbReference type="NCBI Taxonomy" id="1188229"/>
    <lineage>
        <taxon>Bacteria</taxon>
        <taxon>Bacillati</taxon>
        <taxon>Cyanobacteriota</taxon>
        <taxon>Cyanophyceae</taxon>
        <taxon>Gloeomargaritales</taxon>
        <taxon>Gloeomargaritaceae</taxon>
        <taxon>Gloeomargarita</taxon>
    </lineage>
</organism>
<evidence type="ECO:0000256" key="5">
    <source>
        <dbReference type="ARBA" id="ARBA00022618"/>
    </source>
</evidence>
<evidence type="ECO:0000256" key="10">
    <source>
        <dbReference type="ARBA" id="ARBA00024849"/>
    </source>
</evidence>
<evidence type="ECO:0000256" key="12">
    <source>
        <dbReference type="HAMAP-Rule" id="MF_00303"/>
    </source>
</evidence>
<keyword evidence="5 12" id="KW-0132">Cell division</keyword>
<dbReference type="NCBIfam" id="TIGR00115">
    <property type="entry name" value="tig"/>
    <property type="match status" value="1"/>
</dbReference>
<evidence type="ECO:0000313" key="16">
    <source>
        <dbReference type="Proteomes" id="UP000180235"/>
    </source>
</evidence>
<dbReference type="GO" id="GO:0005737">
    <property type="term" value="C:cytoplasm"/>
    <property type="evidence" value="ECO:0007669"/>
    <property type="project" value="UniProtKB-SubCell"/>
</dbReference>
<dbReference type="PIRSF" id="PIRSF003095">
    <property type="entry name" value="Trigger_factor"/>
    <property type="match status" value="1"/>
</dbReference>
<dbReference type="SUPFAM" id="SSF54534">
    <property type="entry name" value="FKBP-like"/>
    <property type="match status" value="1"/>
</dbReference>
<dbReference type="FunFam" id="3.30.70.1050:FF:000004">
    <property type="entry name" value="Trigger factor"/>
    <property type="match status" value="1"/>
</dbReference>
<dbReference type="GO" id="GO:0043022">
    <property type="term" value="F:ribosome binding"/>
    <property type="evidence" value="ECO:0007669"/>
    <property type="project" value="TreeGrafter"/>
</dbReference>
<dbReference type="InterPro" id="IPR005215">
    <property type="entry name" value="Trig_fac"/>
</dbReference>
<evidence type="ECO:0000313" key="15">
    <source>
        <dbReference type="EMBL" id="APB33418.1"/>
    </source>
</evidence>
<dbReference type="Gene3D" id="3.10.50.40">
    <property type="match status" value="1"/>
</dbReference>
<dbReference type="PANTHER" id="PTHR30560:SF3">
    <property type="entry name" value="TRIGGER FACTOR-LIKE PROTEIN TIG, CHLOROPLASTIC"/>
    <property type="match status" value="1"/>
</dbReference>